<proteinExistence type="predicted"/>
<dbReference type="PANTHER" id="PTHR43800:SF1">
    <property type="entry name" value="PEPTIDYL-LYSINE N-ACETYLTRANSFERASE YJAB"/>
    <property type="match status" value="1"/>
</dbReference>
<dbReference type="CDD" id="cd04301">
    <property type="entry name" value="NAT_SF"/>
    <property type="match status" value="1"/>
</dbReference>
<dbReference type="InterPro" id="IPR016181">
    <property type="entry name" value="Acyl_CoA_acyltransferase"/>
</dbReference>
<dbReference type="EMBL" id="NIQP01000004">
    <property type="protein sequence ID" value="PPB71851.1"/>
    <property type="molecule type" value="Genomic_DNA"/>
</dbReference>
<dbReference type="PANTHER" id="PTHR43800">
    <property type="entry name" value="PEPTIDYL-LYSINE N-ACETYLTRANSFERASE YJAB"/>
    <property type="match status" value="1"/>
</dbReference>
<evidence type="ECO:0000313" key="5">
    <source>
        <dbReference type="Proteomes" id="UP000239685"/>
    </source>
</evidence>
<evidence type="ECO:0000313" key="4">
    <source>
        <dbReference type="EMBL" id="PPB71851.1"/>
    </source>
</evidence>
<reference evidence="4 5" key="1">
    <citation type="submission" date="2017-06" db="EMBL/GenBank/DDBJ databases">
        <title>Updating the genomic taxonomy and epidemiology of Campylobacter hyointestinalis; discovery in New Zealand farmed ruminants.</title>
        <authorList>
            <person name="Wilkinson D.A."/>
            <person name="Fayaz A."/>
            <person name="Biggs P.J."/>
            <person name="Midwinter A.C."/>
        </authorList>
    </citation>
    <scope>NUCLEOTIDE SEQUENCE [LARGE SCALE GENOMIC DNA]</scope>
    <source>
        <strain evidence="4 5">S1614a</strain>
    </source>
</reference>
<dbReference type="AlphaFoldDB" id="A0A855NE82"/>
<evidence type="ECO:0000256" key="2">
    <source>
        <dbReference type="ARBA" id="ARBA00023315"/>
    </source>
</evidence>
<dbReference type="GO" id="GO:0016747">
    <property type="term" value="F:acyltransferase activity, transferring groups other than amino-acyl groups"/>
    <property type="evidence" value="ECO:0007669"/>
    <property type="project" value="InterPro"/>
</dbReference>
<protein>
    <submittedName>
        <fullName evidence="4">GNAT family N-acetyltransferase</fullName>
    </submittedName>
</protein>
<dbReference type="Proteomes" id="UP000239685">
    <property type="component" value="Unassembled WGS sequence"/>
</dbReference>
<dbReference type="SUPFAM" id="SSF55729">
    <property type="entry name" value="Acyl-CoA N-acyltransferases (Nat)"/>
    <property type="match status" value="1"/>
</dbReference>
<keyword evidence="1 4" id="KW-0808">Transferase</keyword>
<evidence type="ECO:0000259" key="3">
    <source>
        <dbReference type="PROSITE" id="PS51186"/>
    </source>
</evidence>
<dbReference type="InterPro" id="IPR000182">
    <property type="entry name" value="GNAT_dom"/>
</dbReference>
<gene>
    <name evidence="4" type="ORF">CDQ78_05625</name>
</gene>
<organism evidence="4 5">
    <name type="scientific">Campylobacter hyointestinalis subsp. hyointestinalis</name>
    <dbReference type="NCBI Taxonomy" id="91352"/>
    <lineage>
        <taxon>Bacteria</taxon>
        <taxon>Pseudomonadati</taxon>
        <taxon>Campylobacterota</taxon>
        <taxon>Epsilonproteobacteria</taxon>
        <taxon>Campylobacterales</taxon>
        <taxon>Campylobacteraceae</taxon>
        <taxon>Campylobacter</taxon>
    </lineage>
</organism>
<sequence length="151" mass="17534">MKIVEIKDRNPLLIERLVNVWEDSLRKTHLFLSDLEIENIKRYVPQALLGVSNLIVLEDEKEDIAAFMGIENQKIEMLFVASKKQNKGLGKKLVCYGITKYSINELCVNEQNPLAKGFYEHIGFRVYKRSDSDEQGNPYPILYMKLAQIRD</sequence>
<accession>A0A855NE82</accession>
<feature type="domain" description="N-acetyltransferase" evidence="3">
    <location>
        <begin position="4"/>
        <end position="149"/>
    </location>
</feature>
<evidence type="ECO:0000256" key="1">
    <source>
        <dbReference type="ARBA" id="ARBA00022679"/>
    </source>
</evidence>
<dbReference type="PROSITE" id="PS51186">
    <property type="entry name" value="GNAT"/>
    <property type="match status" value="1"/>
</dbReference>
<keyword evidence="2" id="KW-0012">Acyltransferase</keyword>
<dbReference type="Pfam" id="PF13673">
    <property type="entry name" value="Acetyltransf_10"/>
    <property type="match status" value="1"/>
</dbReference>
<name>A0A855NE82_CAMHY</name>
<comment type="caution">
    <text evidence="4">The sequence shown here is derived from an EMBL/GenBank/DDBJ whole genome shotgun (WGS) entry which is preliminary data.</text>
</comment>
<dbReference type="Gene3D" id="3.40.630.30">
    <property type="match status" value="1"/>
</dbReference>
<dbReference type="RefSeq" id="WP_034962615.1">
    <property type="nucleotide sequence ID" value="NZ_CBCRTP010000011.1"/>
</dbReference>